<evidence type="ECO:0000256" key="2">
    <source>
        <dbReference type="ARBA" id="ARBA00023125"/>
    </source>
</evidence>
<name>H8L5V9_FRAAD</name>
<keyword evidence="3" id="KW-0804">Transcription</keyword>
<dbReference type="HOGENOM" id="CLU_111585_2_3_6"/>
<protein>
    <submittedName>
        <fullName evidence="6">Putative transcriptional regulator</fullName>
    </submittedName>
</protein>
<dbReference type="GO" id="GO:0006355">
    <property type="term" value="P:regulation of DNA-templated transcription"/>
    <property type="evidence" value="ECO:0007669"/>
    <property type="project" value="UniProtKB-ARBA"/>
</dbReference>
<dbReference type="EMBL" id="CP003350">
    <property type="protein sequence ID" value="AFC85859.1"/>
    <property type="molecule type" value="Genomic_DNA"/>
</dbReference>
<dbReference type="InterPro" id="IPR011991">
    <property type="entry name" value="ArsR-like_HTH"/>
</dbReference>
<feature type="region of interest" description="Disordered" evidence="4">
    <location>
        <begin position="1"/>
        <end position="21"/>
    </location>
</feature>
<dbReference type="Pfam" id="PF01638">
    <property type="entry name" value="HxlR"/>
    <property type="match status" value="1"/>
</dbReference>
<sequence>MEPSHTTMTDPADETGPPAFDHPCPIRDVLDRIGDQWSLLILGALAPRTLRFNELSRAIGDISRQMLSRTLKRLEADGFVQRTLYPEVPPRVEYTLTALGHSFLVPMQQLVYWADAHHEDICRSRRAARALDAGDH</sequence>
<dbReference type="OrthoDB" id="9807069at2"/>
<feature type="domain" description="HTH hxlR-type" evidence="5">
    <location>
        <begin position="24"/>
        <end position="122"/>
    </location>
</feature>
<dbReference type="SUPFAM" id="SSF46785">
    <property type="entry name" value="Winged helix' DNA-binding domain"/>
    <property type="match status" value="1"/>
</dbReference>
<dbReference type="STRING" id="767434.Fraau_1433"/>
<evidence type="ECO:0000256" key="3">
    <source>
        <dbReference type="ARBA" id="ARBA00023163"/>
    </source>
</evidence>
<evidence type="ECO:0000313" key="7">
    <source>
        <dbReference type="Proteomes" id="UP000005234"/>
    </source>
</evidence>
<dbReference type="Gene3D" id="1.10.10.10">
    <property type="entry name" value="Winged helix-like DNA-binding domain superfamily/Winged helix DNA-binding domain"/>
    <property type="match status" value="1"/>
</dbReference>
<dbReference type="RefSeq" id="WP_014402864.1">
    <property type="nucleotide sequence ID" value="NC_017033.1"/>
</dbReference>
<organism evidence="6 7">
    <name type="scientific">Frateuria aurantia (strain ATCC 33424 / DSM 6220 / KCTC 2777 / LMG 1558 / NBRC 3245 / NCIMB 13370)</name>
    <name type="common">Acetobacter aurantius</name>
    <dbReference type="NCBI Taxonomy" id="767434"/>
    <lineage>
        <taxon>Bacteria</taxon>
        <taxon>Pseudomonadati</taxon>
        <taxon>Pseudomonadota</taxon>
        <taxon>Gammaproteobacteria</taxon>
        <taxon>Lysobacterales</taxon>
        <taxon>Rhodanobacteraceae</taxon>
        <taxon>Frateuria</taxon>
    </lineage>
</organism>
<evidence type="ECO:0000256" key="1">
    <source>
        <dbReference type="ARBA" id="ARBA00023015"/>
    </source>
</evidence>
<evidence type="ECO:0000259" key="5">
    <source>
        <dbReference type="PROSITE" id="PS51118"/>
    </source>
</evidence>
<keyword evidence="7" id="KW-1185">Reference proteome</keyword>
<dbReference type="InterPro" id="IPR036388">
    <property type="entry name" value="WH-like_DNA-bd_sf"/>
</dbReference>
<dbReference type="InterPro" id="IPR002577">
    <property type="entry name" value="HTH_HxlR"/>
</dbReference>
<dbReference type="CDD" id="cd00090">
    <property type="entry name" value="HTH_ARSR"/>
    <property type="match status" value="1"/>
</dbReference>
<keyword evidence="2" id="KW-0238">DNA-binding</keyword>
<accession>H8L5V9</accession>
<dbReference type="PANTHER" id="PTHR33204:SF18">
    <property type="entry name" value="TRANSCRIPTIONAL REGULATORY PROTEIN"/>
    <property type="match status" value="1"/>
</dbReference>
<evidence type="ECO:0000256" key="4">
    <source>
        <dbReference type="SAM" id="MobiDB-lite"/>
    </source>
</evidence>
<dbReference type="InterPro" id="IPR036390">
    <property type="entry name" value="WH_DNA-bd_sf"/>
</dbReference>
<reference evidence="6" key="1">
    <citation type="submission" date="2012-02" db="EMBL/GenBank/DDBJ databases">
        <title>The complete genome of Frateuria aurantia DSM 6220.</title>
        <authorList>
            <consortium name="US DOE Joint Genome Institute (JGI-PGF)"/>
            <person name="Lucas S."/>
            <person name="Copeland A."/>
            <person name="Lapidus A."/>
            <person name="Glavina del Rio T."/>
            <person name="Dalin E."/>
            <person name="Tice H."/>
            <person name="Bruce D."/>
            <person name="Goodwin L."/>
            <person name="Pitluck S."/>
            <person name="Peters L."/>
            <person name="Ovchinnikova G."/>
            <person name="Teshima H."/>
            <person name="Kyrpides N."/>
            <person name="Mavromatis K."/>
            <person name="Ivanova N."/>
            <person name="Brettin T."/>
            <person name="Detter J.C."/>
            <person name="Han C."/>
            <person name="Larimer F."/>
            <person name="Land M."/>
            <person name="Hauser L."/>
            <person name="Markowitz V."/>
            <person name="Cheng J.-F."/>
            <person name="Hugenholtz P."/>
            <person name="Woyke T."/>
            <person name="Wu D."/>
            <person name="Brambilla E."/>
            <person name="Klenk H.-P."/>
            <person name="Eisen J.A."/>
        </authorList>
    </citation>
    <scope>NUCLEOTIDE SEQUENCE</scope>
    <source>
        <strain evidence="6">DSM 6220</strain>
    </source>
</reference>
<gene>
    <name evidence="6" type="ordered locus">Fraau_1433</name>
</gene>
<dbReference type="AlphaFoldDB" id="H8L5V9"/>
<dbReference type="PANTHER" id="PTHR33204">
    <property type="entry name" value="TRANSCRIPTIONAL REGULATOR, MARR FAMILY"/>
    <property type="match status" value="1"/>
</dbReference>
<dbReference type="Proteomes" id="UP000005234">
    <property type="component" value="Chromosome"/>
</dbReference>
<keyword evidence="1" id="KW-0805">Transcription regulation</keyword>
<proteinExistence type="predicted"/>
<dbReference type="GO" id="GO:0003677">
    <property type="term" value="F:DNA binding"/>
    <property type="evidence" value="ECO:0007669"/>
    <property type="project" value="UniProtKB-KW"/>
</dbReference>
<dbReference type="eggNOG" id="COG1733">
    <property type="taxonomic scope" value="Bacteria"/>
</dbReference>
<dbReference type="PROSITE" id="PS51118">
    <property type="entry name" value="HTH_HXLR"/>
    <property type="match status" value="1"/>
</dbReference>
<evidence type="ECO:0000313" key="6">
    <source>
        <dbReference type="EMBL" id="AFC85859.1"/>
    </source>
</evidence>
<dbReference type="KEGG" id="fau:Fraau_1433"/>